<comment type="caution">
    <text evidence="5">The sequence shown here is derived from an EMBL/GenBank/DDBJ whole genome shotgun (WGS) entry which is preliminary data.</text>
</comment>
<name>A0A923LVX2_9FIRM</name>
<reference evidence="5" key="1">
    <citation type="submission" date="2020-08" db="EMBL/GenBank/DDBJ databases">
        <title>Genome public.</title>
        <authorList>
            <person name="Liu C."/>
            <person name="Sun Q."/>
        </authorList>
    </citation>
    <scope>NUCLEOTIDE SEQUENCE</scope>
    <source>
        <strain evidence="5">NSJ-28</strain>
    </source>
</reference>
<accession>A0A923LVX2</accession>
<dbReference type="AlphaFoldDB" id="A0A923LVX2"/>
<dbReference type="SUPFAM" id="SSF52540">
    <property type="entry name" value="P-loop containing nucleoside triphosphate hydrolases"/>
    <property type="match status" value="1"/>
</dbReference>
<dbReference type="SMART" id="SM00382">
    <property type="entry name" value="AAA"/>
    <property type="match status" value="1"/>
</dbReference>
<dbReference type="GO" id="GO:0005524">
    <property type="term" value="F:ATP binding"/>
    <property type="evidence" value="ECO:0007669"/>
    <property type="project" value="UniProtKB-KW"/>
</dbReference>
<dbReference type="CDD" id="cd03255">
    <property type="entry name" value="ABC_MJ0796_LolCDE_FtsE"/>
    <property type="match status" value="1"/>
</dbReference>
<dbReference type="InterPro" id="IPR017911">
    <property type="entry name" value="MacB-like_ATP-bd"/>
</dbReference>
<gene>
    <name evidence="5" type="ORF">H8S45_05555</name>
</gene>
<dbReference type="InterPro" id="IPR003593">
    <property type="entry name" value="AAA+_ATPase"/>
</dbReference>
<dbReference type="PROSITE" id="PS50893">
    <property type="entry name" value="ABC_TRANSPORTER_2"/>
    <property type="match status" value="1"/>
</dbReference>
<dbReference type="FunFam" id="3.40.50.300:FF:000032">
    <property type="entry name" value="Export ABC transporter ATP-binding protein"/>
    <property type="match status" value="1"/>
</dbReference>
<sequence>MLLTVDGLVKEYVTRFGGRRVPALRGVSFSVEQGEFVAVMGESGSGKTTLLTLLAALDRPTDGRILLNGEDMAAIPSRALSAFRRDRLGFIFQDCNLLDTLSLRENIVFPLVLAGTARSEMEARLLPLTGRLGITPLLEKFPYEVSGGERQRAAAARALITRPDLLLADEPTGALDSGSAAQLLGMLDECNAEGQTTVMVTHSLDAASHASRVLFLRDGLIAGEACREGLARADFYPRLAACQTALQQGGVRLA</sequence>
<dbReference type="PANTHER" id="PTHR24220:SF674">
    <property type="entry name" value="BACITRACIN EXPORT ATP-BINDING PROTEIN BCEA"/>
    <property type="match status" value="1"/>
</dbReference>
<proteinExistence type="predicted"/>
<dbReference type="EMBL" id="JACOPL010000004">
    <property type="protein sequence ID" value="MBC5724924.1"/>
    <property type="molecule type" value="Genomic_DNA"/>
</dbReference>
<dbReference type="Proteomes" id="UP000606499">
    <property type="component" value="Unassembled WGS sequence"/>
</dbReference>
<keyword evidence="3 5" id="KW-0067">ATP-binding</keyword>
<evidence type="ECO:0000259" key="4">
    <source>
        <dbReference type="PROSITE" id="PS50893"/>
    </source>
</evidence>
<dbReference type="Pfam" id="PF00005">
    <property type="entry name" value="ABC_tran"/>
    <property type="match status" value="1"/>
</dbReference>
<keyword evidence="1" id="KW-0813">Transport</keyword>
<keyword evidence="6" id="KW-1185">Reference proteome</keyword>
<dbReference type="PANTHER" id="PTHR24220">
    <property type="entry name" value="IMPORT ATP-BINDING PROTEIN"/>
    <property type="match status" value="1"/>
</dbReference>
<dbReference type="InterPro" id="IPR027417">
    <property type="entry name" value="P-loop_NTPase"/>
</dbReference>
<keyword evidence="2" id="KW-0547">Nucleotide-binding</keyword>
<evidence type="ECO:0000256" key="2">
    <source>
        <dbReference type="ARBA" id="ARBA00022741"/>
    </source>
</evidence>
<organism evidence="5 6">
    <name type="scientific">Agathobaculum faecis</name>
    <dbReference type="NCBI Taxonomy" id="2763013"/>
    <lineage>
        <taxon>Bacteria</taxon>
        <taxon>Bacillati</taxon>
        <taxon>Bacillota</taxon>
        <taxon>Clostridia</taxon>
        <taxon>Eubacteriales</taxon>
        <taxon>Butyricicoccaceae</taxon>
        <taxon>Agathobaculum</taxon>
    </lineage>
</organism>
<feature type="domain" description="ABC transporter" evidence="4">
    <location>
        <begin position="3"/>
        <end position="243"/>
    </location>
</feature>
<dbReference type="Gene3D" id="3.40.50.300">
    <property type="entry name" value="P-loop containing nucleotide triphosphate hydrolases"/>
    <property type="match status" value="1"/>
</dbReference>
<dbReference type="GO" id="GO:0016887">
    <property type="term" value="F:ATP hydrolysis activity"/>
    <property type="evidence" value="ECO:0007669"/>
    <property type="project" value="InterPro"/>
</dbReference>
<dbReference type="GO" id="GO:0098796">
    <property type="term" value="C:membrane protein complex"/>
    <property type="evidence" value="ECO:0007669"/>
    <property type="project" value="UniProtKB-ARBA"/>
</dbReference>
<dbReference type="GO" id="GO:0022857">
    <property type="term" value="F:transmembrane transporter activity"/>
    <property type="evidence" value="ECO:0007669"/>
    <property type="project" value="TreeGrafter"/>
</dbReference>
<dbReference type="InterPro" id="IPR015854">
    <property type="entry name" value="ABC_transpr_LolD-like"/>
</dbReference>
<evidence type="ECO:0000256" key="3">
    <source>
        <dbReference type="ARBA" id="ARBA00022840"/>
    </source>
</evidence>
<dbReference type="GO" id="GO:0005886">
    <property type="term" value="C:plasma membrane"/>
    <property type="evidence" value="ECO:0007669"/>
    <property type="project" value="TreeGrafter"/>
</dbReference>
<evidence type="ECO:0000313" key="6">
    <source>
        <dbReference type="Proteomes" id="UP000606499"/>
    </source>
</evidence>
<protein>
    <submittedName>
        <fullName evidence="5">ABC transporter ATP-binding protein</fullName>
    </submittedName>
</protein>
<dbReference type="InterPro" id="IPR003439">
    <property type="entry name" value="ABC_transporter-like_ATP-bd"/>
</dbReference>
<evidence type="ECO:0000256" key="1">
    <source>
        <dbReference type="ARBA" id="ARBA00022448"/>
    </source>
</evidence>
<evidence type="ECO:0000313" key="5">
    <source>
        <dbReference type="EMBL" id="MBC5724924.1"/>
    </source>
</evidence>
<dbReference type="RefSeq" id="WP_054326190.1">
    <property type="nucleotide sequence ID" value="NZ_JACOPL010000004.1"/>
</dbReference>